<evidence type="ECO:0000313" key="3">
    <source>
        <dbReference type="Proteomes" id="UP001497623"/>
    </source>
</evidence>
<gene>
    <name evidence="2" type="ORF">MNOR_LOCUS26883</name>
</gene>
<accession>A0AAV2RQ29</accession>
<name>A0AAV2RQ29_MEGNR</name>
<feature type="domain" description="V(D)J recombination-activating protein 1 RNase H" evidence="1">
    <location>
        <begin position="81"/>
        <end position="179"/>
    </location>
</feature>
<reference evidence="2 3" key="1">
    <citation type="submission" date="2024-05" db="EMBL/GenBank/DDBJ databases">
        <authorList>
            <person name="Wallberg A."/>
        </authorList>
    </citation>
    <scope>NUCLEOTIDE SEQUENCE [LARGE SCALE GENOMIC DNA]</scope>
</reference>
<dbReference type="Pfam" id="PF26100">
    <property type="entry name" value="RAG1_RNase_H"/>
    <property type="match status" value="1"/>
</dbReference>
<feature type="non-terminal residue" evidence="2">
    <location>
        <position position="1"/>
    </location>
</feature>
<dbReference type="AlphaFoldDB" id="A0AAV2RQ29"/>
<dbReference type="EMBL" id="CAXKWB010027466">
    <property type="protein sequence ID" value="CAL4131834.1"/>
    <property type="molecule type" value="Genomic_DNA"/>
</dbReference>
<keyword evidence="3" id="KW-1185">Reference proteome</keyword>
<dbReference type="Proteomes" id="UP001497623">
    <property type="component" value="Unassembled WGS sequence"/>
</dbReference>
<organism evidence="2 3">
    <name type="scientific">Meganyctiphanes norvegica</name>
    <name type="common">Northern krill</name>
    <name type="synonym">Thysanopoda norvegica</name>
    <dbReference type="NCBI Taxonomy" id="48144"/>
    <lineage>
        <taxon>Eukaryota</taxon>
        <taxon>Metazoa</taxon>
        <taxon>Ecdysozoa</taxon>
        <taxon>Arthropoda</taxon>
        <taxon>Crustacea</taxon>
        <taxon>Multicrustacea</taxon>
        <taxon>Malacostraca</taxon>
        <taxon>Eumalacostraca</taxon>
        <taxon>Eucarida</taxon>
        <taxon>Euphausiacea</taxon>
        <taxon>Euphausiidae</taxon>
        <taxon>Meganyctiphanes</taxon>
    </lineage>
</organism>
<proteinExistence type="predicted"/>
<sequence>THEIKSFVQYKDLIEDTVKGLLSVTEHVVTPSENITLTGKTGIDGSGGHKARHQLVDYTKSLQENPHLDPESYKNYLLMCFCPLQLSTIKKDGTKAVIWENNMPNSISYTRPLSLIRASESRDVIEKEYGGIFSEIMTNTKQDISIAKQNSQININLHIENVVSMVDGKMVSTLQGDSGSPCHYCGHSVNEINNLIYILKGFAITKSFESCQTTWRSIKNENIMWSDSARQGQCHKPLVEVKFHAILHWKLRSFDFALQIYYRLVAGVYEWGESNRANMVFVTAAKKEAIDHVRCKTGMLIDTVTAGGGTTNTGVMAEKILSPEHRDNICSLIKNKENRENFDIFLRDLNIMLAVTQGTRNDVNIDKLKQLGIDIMYHIRTKFLDHKGNAWVPINPSLHSMCAHSWELFQICSGPIMQYSEQAQEHWNKFVSRYKSGPGARARQHGVRININDIFARMLIMTHPVVANKRRLITCSHCHQIGHSSRSLAHHSYGPIKEERALIDSYFNK</sequence>
<dbReference type="InterPro" id="IPR058554">
    <property type="entry name" value="RAG1_RNase_H"/>
</dbReference>
<protein>
    <recommendedName>
        <fullName evidence="1">V(D)J recombination-activating protein 1 RNase H domain-containing protein</fullName>
    </recommendedName>
</protein>
<comment type="caution">
    <text evidence="2">The sequence shown here is derived from an EMBL/GenBank/DDBJ whole genome shotgun (WGS) entry which is preliminary data.</text>
</comment>
<evidence type="ECO:0000313" key="2">
    <source>
        <dbReference type="EMBL" id="CAL4131834.1"/>
    </source>
</evidence>
<evidence type="ECO:0000259" key="1">
    <source>
        <dbReference type="Pfam" id="PF26100"/>
    </source>
</evidence>